<keyword evidence="2" id="KW-1185">Reference proteome</keyword>
<sequence>MCNIRTLCSKKNAHISHCAHCRTVYIWHNNLMLNFTPHDFLQFRNMLERQDFYDCCMLFPDGEERVIVNAPCKDISFTFTQQEWIELREAIAESILMQEVYELIE</sequence>
<accession>A0A7K1U622</accession>
<comment type="caution">
    <text evidence="1">The sequence shown here is derived from an EMBL/GenBank/DDBJ whole genome shotgun (WGS) entry which is preliminary data.</text>
</comment>
<evidence type="ECO:0000313" key="2">
    <source>
        <dbReference type="Proteomes" id="UP000461730"/>
    </source>
</evidence>
<organism evidence="1 2">
    <name type="scientific">Chitinophaga tropicalis</name>
    <dbReference type="NCBI Taxonomy" id="2683588"/>
    <lineage>
        <taxon>Bacteria</taxon>
        <taxon>Pseudomonadati</taxon>
        <taxon>Bacteroidota</taxon>
        <taxon>Chitinophagia</taxon>
        <taxon>Chitinophagales</taxon>
        <taxon>Chitinophagaceae</taxon>
        <taxon>Chitinophaga</taxon>
    </lineage>
</organism>
<name>A0A7K1U622_9BACT</name>
<gene>
    <name evidence="1" type="ORF">GO493_16190</name>
</gene>
<evidence type="ECO:0000313" key="1">
    <source>
        <dbReference type="EMBL" id="MVT09812.1"/>
    </source>
</evidence>
<dbReference type="Proteomes" id="UP000461730">
    <property type="component" value="Unassembled WGS sequence"/>
</dbReference>
<dbReference type="AlphaFoldDB" id="A0A7K1U622"/>
<dbReference type="Pfam" id="PF20391">
    <property type="entry name" value="DUF6686"/>
    <property type="match status" value="1"/>
</dbReference>
<reference evidence="1 2" key="1">
    <citation type="submission" date="2019-12" db="EMBL/GenBank/DDBJ databases">
        <title>Chitinophaga sp. strain ysch24 (GDMCC 1.1355), whole genome shotgun sequence.</title>
        <authorList>
            <person name="Zhang X."/>
        </authorList>
    </citation>
    <scope>NUCLEOTIDE SEQUENCE [LARGE SCALE GENOMIC DNA]</scope>
    <source>
        <strain evidence="2">ysch24</strain>
    </source>
</reference>
<dbReference type="RefSeq" id="WP_157307250.1">
    <property type="nucleotide sequence ID" value="NZ_WRXN01000006.1"/>
</dbReference>
<dbReference type="InterPro" id="IPR046508">
    <property type="entry name" value="DUF6686"/>
</dbReference>
<proteinExistence type="predicted"/>
<dbReference type="EMBL" id="WRXN01000006">
    <property type="protein sequence ID" value="MVT09812.1"/>
    <property type="molecule type" value="Genomic_DNA"/>
</dbReference>
<protein>
    <submittedName>
        <fullName evidence="1">Uncharacterized protein</fullName>
    </submittedName>
</protein>